<dbReference type="SUPFAM" id="SSF46955">
    <property type="entry name" value="Putative DNA-binding domain"/>
    <property type="match status" value="1"/>
</dbReference>
<gene>
    <name evidence="4" type="ORF">GGQ54_001300</name>
</gene>
<dbReference type="InterPro" id="IPR000551">
    <property type="entry name" value="MerR-type_HTH_dom"/>
</dbReference>
<organism evidence="4 5">
    <name type="scientific">Naumannella cuiyingiana</name>
    <dbReference type="NCBI Taxonomy" id="1347891"/>
    <lineage>
        <taxon>Bacteria</taxon>
        <taxon>Bacillati</taxon>
        <taxon>Actinomycetota</taxon>
        <taxon>Actinomycetes</taxon>
        <taxon>Propionibacteriales</taxon>
        <taxon>Propionibacteriaceae</taxon>
        <taxon>Naumannella</taxon>
    </lineage>
</organism>
<evidence type="ECO:0000256" key="2">
    <source>
        <dbReference type="SAM" id="Coils"/>
    </source>
</evidence>
<dbReference type="GO" id="GO:0003700">
    <property type="term" value="F:DNA-binding transcription factor activity"/>
    <property type="evidence" value="ECO:0007669"/>
    <property type="project" value="InterPro"/>
</dbReference>
<dbReference type="EMBL" id="JACBZS010000001">
    <property type="protein sequence ID" value="NYI70740.1"/>
    <property type="molecule type" value="Genomic_DNA"/>
</dbReference>
<evidence type="ECO:0000259" key="3">
    <source>
        <dbReference type="PROSITE" id="PS50937"/>
    </source>
</evidence>
<keyword evidence="5" id="KW-1185">Reference proteome</keyword>
<feature type="coiled-coil region" evidence="2">
    <location>
        <begin position="85"/>
        <end position="112"/>
    </location>
</feature>
<comment type="caution">
    <text evidence="4">The sequence shown here is derived from an EMBL/GenBank/DDBJ whole genome shotgun (WGS) entry which is preliminary data.</text>
</comment>
<sequence length="130" mass="14524">MAAVSGRNAVELIDEEAPVFVISVAARLAGMHPQTLRTYDRMGLVSPRRARGRGRRYSRRDIGRLRSIQRLSQDEGINLPGIARILALQSQNDQLRGQLAELGKLLREAQVARYPRLFSADPEGSVRLHP</sequence>
<dbReference type="Proteomes" id="UP000527616">
    <property type="component" value="Unassembled WGS sequence"/>
</dbReference>
<dbReference type="GO" id="GO:0003677">
    <property type="term" value="F:DNA binding"/>
    <property type="evidence" value="ECO:0007669"/>
    <property type="project" value="UniProtKB-KW"/>
</dbReference>
<dbReference type="AlphaFoldDB" id="A0A7Z0D8F9"/>
<protein>
    <submittedName>
        <fullName evidence="4">MerR family transcriptional regulator/heat shock protein HspR</fullName>
    </submittedName>
</protein>
<dbReference type="PROSITE" id="PS50937">
    <property type="entry name" value="HTH_MERR_2"/>
    <property type="match status" value="1"/>
</dbReference>
<reference evidence="4 5" key="1">
    <citation type="submission" date="2020-07" db="EMBL/GenBank/DDBJ databases">
        <title>Sequencing the genomes of 1000 actinobacteria strains.</title>
        <authorList>
            <person name="Klenk H.-P."/>
        </authorList>
    </citation>
    <scope>NUCLEOTIDE SEQUENCE [LARGE SCALE GENOMIC DNA]</scope>
    <source>
        <strain evidence="4 5">DSM 103164</strain>
    </source>
</reference>
<accession>A0A7Z0D8F9</accession>
<dbReference type="PANTHER" id="PTHR30204">
    <property type="entry name" value="REDOX-CYCLING DRUG-SENSING TRANSCRIPTIONAL ACTIVATOR SOXR"/>
    <property type="match status" value="1"/>
</dbReference>
<proteinExistence type="predicted"/>
<dbReference type="RefSeq" id="WP_179444656.1">
    <property type="nucleotide sequence ID" value="NZ_JACBZS010000001.1"/>
</dbReference>
<dbReference type="Gene3D" id="1.10.1660.10">
    <property type="match status" value="1"/>
</dbReference>
<evidence type="ECO:0000256" key="1">
    <source>
        <dbReference type="ARBA" id="ARBA00023125"/>
    </source>
</evidence>
<dbReference type="InterPro" id="IPR009061">
    <property type="entry name" value="DNA-bd_dom_put_sf"/>
</dbReference>
<keyword evidence="2" id="KW-0175">Coiled coil</keyword>
<keyword evidence="1" id="KW-0238">DNA-binding</keyword>
<dbReference type="Pfam" id="PF13411">
    <property type="entry name" value="MerR_1"/>
    <property type="match status" value="1"/>
</dbReference>
<evidence type="ECO:0000313" key="4">
    <source>
        <dbReference type="EMBL" id="NYI70740.1"/>
    </source>
</evidence>
<feature type="domain" description="HTH merR-type" evidence="3">
    <location>
        <begin position="19"/>
        <end position="88"/>
    </location>
</feature>
<dbReference type="NCBIfam" id="NF047375">
    <property type="entry name" value="HeatShock_HspR"/>
    <property type="match status" value="1"/>
</dbReference>
<name>A0A7Z0D8F9_9ACTN</name>
<dbReference type="SMART" id="SM00422">
    <property type="entry name" value="HTH_MERR"/>
    <property type="match status" value="1"/>
</dbReference>
<dbReference type="PANTHER" id="PTHR30204:SF58">
    <property type="entry name" value="HTH-TYPE TRANSCRIPTIONAL REGULATOR YFMP"/>
    <property type="match status" value="1"/>
</dbReference>
<dbReference type="InterPro" id="IPR047057">
    <property type="entry name" value="MerR_fam"/>
</dbReference>
<evidence type="ECO:0000313" key="5">
    <source>
        <dbReference type="Proteomes" id="UP000527616"/>
    </source>
</evidence>
<keyword evidence="4" id="KW-0346">Stress response</keyword>